<dbReference type="InterPro" id="IPR044861">
    <property type="entry name" value="IPNS-like_FE2OG_OXY"/>
</dbReference>
<name>A0A1U8Q9W0_NELNU</name>
<dbReference type="eggNOG" id="KOG0143">
    <property type="taxonomic scope" value="Eukaryota"/>
</dbReference>
<accession>A0A1U8Q9W0</accession>
<dbReference type="Gene3D" id="2.60.120.330">
    <property type="entry name" value="B-lactam Antibiotic, Isopenicillin N Synthase, Chain"/>
    <property type="match status" value="1"/>
</dbReference>
<dbReference type="InterPro" id="IPR027443">
    <property type="entry name" value="IPNS-like_sf"/>
</dbReference>
<dbReference type="STRING" id="4432.A0A1U8Q9W0"/>
<evidence type="ECO:0000256" key="2">
    <source>
        <dbReference type="ARBA" id="ARBA00022723"/>
    </source>
</evidence>
<comment type="similarity">
    <text evidence="1 4">Belongs to the iron/ascorbate-dependent oxidoreductase family.</text>
</comment>
<dbReference type="Pfam" id="PF03171">
    <property type="entry name" value="2OG-FeII_Oxy"/>
    <property type="match status" value="1"/>
</dbReference>
<dbReference type="RefSeq" id="XP_019055362.1">
    <property type="nucleotide sequence ID" value="XM_019199817.1"/>
</dbReference>
<keyword evidence="3 4" id="KW-0408">Iron</keyword>
<dbReference type="InterPro" id="IPR005123">
    <property type="entry name" value="Oxoglu/Fe-dep_dioxygenase_dom"/>
</dbReference>
<feature type="domain" description="Fe2OG dioxygenase" evidence="5">
    <location>
        <begin position="226"/>
        <end position="326"/>
    </location>
</feature>
<keyword evidence="6" id="KW-1185">Reference proteome</keyword>
<dbReference type="InParanoid" id="A0A1U8Q9W0"/>
<dbReference type="Pfam" id="PF14226">
    <property type="entry name" value="DIOX_N"/>
    <property type="match status" value="1"/>
</dbReference>
<dbReference type="PROSITE" id="PS51471">
    <property type="entry name" value="FE2OG_OXY"/>
    <property type="match status" value="1"/>
</dbReference>
<dbReference type="InterPro" id="IPR026992">
    <property type="entry name" value="DIOX_N"/>
</dbReference>
<dbReference type="OMA" id="YRHEEVN"/>
<dbReference type="KEGG" id="nnu:104609673"/>
<dbReference type="PRINTS" id="PR00682">
    <property type="entry name" value="IPNSYNTHASE"/>
</dbReference>
<proteinExistence type="inferred from homology"/>
<reference evidence="7" key="1">
    <citation type="submission" date="2025-08" db="UniProtKB">
        <authorList>
            <consortium name="RefSeq"/>
        </authorList>
    </citation>
    <scope>IDENTIFICATION</scope>
</reference>
<dbReference type="GeneID" id="104609673"/>
<sequence length="362" mass="41027">MEMEVGRVQTLVSGGGLRELLARFIRPANERPENSKAIEGISVPIVSLLQPAEVLMNEISRVCREWGFFLLTDHGISPSLIHHLQDVGKEFFELPQEEKEGYANNPSSGKVEGYGSQIIGGKSDRSSDWIDYFFHLIWPPSKLNFATWPSKPPSDRSVHSLNDIKSMYLSIFLSWNINDQAFLKRREVTEEYTKEVLKLTDKLLELLSQGLGLKRETLKSMLGGEDIEFRIKINLYPPCPQPELTLGLEPRTDVGALTILVSNEVPGLQVWKDGHWVAIEYIPDALIVNVGDQIEILSNGEYKSILHRSVVNKERTRMSWSVFSAPPLDATIGPLSSLMKDDNPPKCATKTYKEYRHYKFNK</sequence>
<dbReference type="Proteomes" id="UP000189703">
    <property type="component" value="Unplaced"/>
</dbReference>
<dbReference type="GO" id="GO:0046872">
    <property type="term" value="F:metal ion binding"/>
    <property type="evidence" value="ECO:0007669"/>
    <property type="project" value="UniProtKB-KW"/>
</dbReference>
<dbReference type="PANTHER" id="PTHR47991">
    <property type="entry name" value="OXOGLUTARATE/IRON-DEPENDENT DIOXYGENASE"/>
    <property type="match status" value="1"/>
</dbReference>
<protein>
    <submittedName>
        <fullName evidence="7">Flavonol synthase/flavanone 3-hydroxylase-like</fullName>
    </submittedName>
</protein>
<organism evidence="6 7">
    <name type="scientific">Nelumbo nucifera</name>
    <name type="common">Sacred lotus</name>
    <dbReference type="NCBI Taxonomy" id="4432"/>
    <lineage>
        <taxon>Eukaryota</taxon>
        <taxon>Viridiplantae</taxon>
        <taxon>Streptophyta</taxon>
        <taxon>Embryophyta</taxon>
        <taxon>Tracheophyta</taxon>
        <taxon>Spermatophyta</taxon>
        <taxon>Magnoliopsida</taxon>
        <taxon>Proteales</taxon>
        <taxon>Nelumbonaceae</taxon>
        <taxon>Nelumbo</taxon>
    </lineage>
</organism>
<evidence type="ECO:0000313" key="7">
    <source>
        <dbReference type="RefSeq" id="XP_019055362.1"/>
    </source>
</evidence>
<evidence type="ECO:0000259" key="5">
    <source>
        <dbReference type="PROSITE" id="PS51471"/>
    </source>
</evidence>
<gene>
    <name evidence="7" type="primary">LOC104609673</name>
</gene>
<dbReference type="OrthoDB" id="288590at2759"/>
<evidence type="ECO:0000313" key="6">
    <source>
        <dbReference type="Proteomes" id="UP000189703"/>
    </source>
</evidence>
<dbReference type="AlphaFoldDB" id="A0A1U8Q9W0"/>
<keyword evidence="2 4" id="KW-0479">Metal-binding</keyword>
<dbReference type="InterPro" id="IPR050295">
    <property type="entry name" value="Plant_2OG-oxidoreductases"/>
</dbReference>
<dbReference type="GO" id="GO:0016491">
    <property type="term" value="F:oxidoreductase activity"/>
    <property type="evidence" value="ECO:0007669"/>
    <property type="project" value="UniProtKB-KW"/>
</dbReference>
<evidence type="ECO:0000256" key="1">
    <source>
        <dbReference type="ARBA" id="ARBA00008056"/>
    </source>
</evidence>
<evidence type="ECO:0000256" key="3">
    <source>
        <dbReference type="ARBA" id="ARBA00023004"/>
    </source>
</evidence>
<dbReference type="SUPFAM" id="SSF51197">
    <property type="entry name" value="Clavaminate synthase-like"/>
    <property type="match status" value="1"/>
</dbReference>
<keyword evidence="4" id="KW-0560">Oxidoreductase</keyword>
<evidence type="ECO:0000256" key="4">
    <source>
        <dbReference type="RuleBase" id="RU003682"/>
    </source>
</evidence>